<dbReference type="GO" id="GO:0017150">
    <property type="term" value="F:tRNA dihydrouridine synthase activity"/>
    <property type="evidence" value="ECO:0007669"/>
    <property type="project" value="InterPro"/>
</dbReference>
<dbReference type="OrthoDB" id="10262250at2759"/>
<accession>A0A086IZ57</accession>
<dbReference type="Proteomes" id="UP000054524">
    <property type="component" value="Unassembled WGS sequence"/>
</dbReference>
<comment type="caution">
    <text evidence="5">The sequence shown here is derived from an EMBL/GenBank/DDBJ whole genome shotgun (WGS) entry which is preliminary data.</text>
</comment>
<dbReference type="GO" id="GO:0000049">
    <property type="term" value="F:tRNA binding"/>
    <property type="evidence" value="ECO:0007669"/>
    <property type="project" value="UniProtKB-KW"/>
</dbReference>
<dbReference type="PANTHER" id="PTHR42907:SF1">
    <property type="entry name" value="FMN-LINKED OXIDOREDUCTASES SUPERFAMILY PROTEIN"/>
    <property type="match status" value="1"/>
</dbReference>
<organism evidence="5 6">
    <name type="scientific">Nematocida ausubeli (strain ATCC PRA-371 / ERTm2)</name>
    <name type="common">Nematode killer fungus</name>
    <dbReference type="NCBI Taxonomy" id="1913371"/>
    <lineage>
        <taxon>Eukaryota</taxon>
        <taxon>Fungi</taxon>
        <taxon>Fungi incertae sedis</taxon>
        <taxon>Microsporidia</taxon>
        <taxon>Nematocida</taxon>
    </lineage>
</organism>
<keyword evidence="6" id="KW-1185">Reference proteome</keyword>
<keyword evidence="2" id="KW-0521">NADP</keyword>
<dbReference type="HOGENOM" id="CLU_013299_2_1_1"/>
<keyword evidence="1" id="KW-0820">tRNA-binding</keyword>
<evidence type="ECO:0000256" key="3">
    <source>
        <dbReference type="ARBA" id="ARBA00022884"/>
    </source>
</evidence>
<name>A0A086IZ57_NEMA1</name>
<evidence type="ECO:0000313" key="5">
    <source>
        <dbReference type="EMBL" id="KFG25175.1"/>
    </source>
</evidence>
<evidence type="ECO:0000256" key="1">
    <source>
        <dbReference type="ARBA" id="ARBA00022555"/>
    </source>
</evidence>
<dbReference type="Pfam" id="PF01207">
    <property type="entry name" value="Dus"/>
    <property type="match status" value="1"/>
</dbReference>
<dbReference type="InterPro" id="IPR013785">
    <property type="entry name" value="Aldolase_TIM"/>
</dbReference>
<dbReference type="PANTHER" id="PTHR42907">
    <property type="entry name" value="FMN-LINKED OXIDOREDUCTASES SUPERFAMILY PROTEIN"/>
    <property type="match status" value="1"/>
</dbReference>
<dbReference type="SUPFAM" id="SSF51395">
    <property type="entry name" value="FMN-linked oxidoreductases"/>
    <property type="match status" value="1"/>
</dbReference>
<evidence type="ECO:0000313" key="6">
    <source>
        <dbReference type="Proteomes" id="UP000054524"/>
    </source>
</evidence>
<dbReference type="InterPro" id="IPR035587">
    <property type="entry name" value="DUS-like_FMN-bd"/>
</dbReference>
<dbReference type="RefSeq" id="XP_052903730.1">
    <property type="nucleotide sequence ID" value="XM_053049999.1"/>
</dbReference>
<dbReference type="Gene3D" id="3.20.20.70">
    <property type="entry name" value="Aldolase class I"/>
    <property type="match status" value="1"/>
</dbReference>
<sequence length="400" mass="45158">MDELPELNSRINSGVNIKEEKRAEKSAFEISVAPMVGISTPEYRQFMRIISPNSLVFTEMVVDTSLMYMSSSVLERKIGLPTEKCVLQVGGSNPGQIASAVKRAVSLGYANFNLNCGCPSDRVQNGSFGAVLMKDPFSIVRILQAVYEETGVVMSVKCRTGVDEIEDYESFRRMIRIIVENTECRTFYIHARKCLLKGLSPADNRRIPPLNYHYVFQLKQEMPHLKIVLNGGLRDIPSIQALEGKVDGVMLGRKPMDDPMFFAEIEEKILGQRKITTIDAIALYLEGLPNRLKYREKFMQIDTLAPSAYTVPNKQRDHDPNVLSNVSVLLSGEVEYLCRHVDLKPIEPVLHGRRGCKEYKREIARIARERCPTTSVVASIQRYFVDPCEEKELCGLAEES</sequence>
<dbReference type="EMBL" id="AKIJ01000006">
    <property type="protein sequence ID" value="KFG25175.1"/>
    <property type="molecule type" value="Genomic_DNA"/>
</dbReference>
<dbReference type="InterPro" id="IPR004653">
    <property type="entry name" value="DusA"/>
</dbReference>
<protein>
    <recommendedName>
        <fullName evidence="4">DUS-like FMN-binding domain-containing protein</fullName>
    </recommendedName>
</protein>
<gene>
    <name evidence="5" type="ORF">NESG_02395</name>
</gene>
<dbReference type="CDD" id="cd02801">
    <property type="entry name" value="DUS_like_FMN"/>
    <property type="match status" value="1"/>
</dbReference>
<dbReference type="NCBIfam" id="NF008774">
    <property type="entry name" value="PRK11815.1"/>
    <property type="match status" value="1"/>
</dbReference>
<proteinExistence type="predicted"/>
<evidence type="ECO:0000259" key="4">
    <source>
        <dbReference type="Pfam" id="PF01207"/>
    </source>
</evidence>
<dbReference type="AlphaFoldDB" id="A0A086IZ57"/>
<dbReference type="GeneID" id="77677368"/>
<keyword evidence="3" id="KW-0694">RNA-binding</keyword>
<feature type="domain" description="DUS-like FMN-binding" evidence="4">
    <location>
        <begin position="32"/>
        <end position="273"/>
    </location>
</feature>
<reference evidence="5 6" key="1">
    <citation type="journal article" date="2014" name="Genome Announc.">
        <title>Genome Sequence of the Microsporidian Species Nematocida sp1 Strain ERTm6 (ATCC PRA-372).</title>
        <authorList>
            <person name="Bakowski M.A."/>
            <person name="Priest M."/>
            <person name="Young S."/>
            <person name="Cuomo C.A."/>
            <person name="Troemel E.R."/>
        </authorList>
    </citation>
    <scope>NUCLEOTIDE SEQUENCE [LARGE SCALE GENOMIC DNA]</scope>
    <source>
        <strain evidence="5 6">ERTm6</strain>
    </source>
</reference>
<evidence type="ECO:0000256" key="2">
    <source>
        <dbReference type="ARBA" id="ARBA00022857"/>
    </source>
</evidence>